<name>A0ABQ7EHV1_BRACR</name>
<protein>
    <recommendedName>
        <fullName evidence="3">TPX2 central domain-containing protein</fullName>
    </recommendedName>
</protein>
<keyword evidence="2" id="KW-1185">Reference proteome</keyword>
<sequence length="206" mass="24324">MYSVKKVYLTNQEEICHETNFHAFYTPQGVNISWNHLQRYSYQEDMNFTNRRFSNPSICEYLSLEVVSSPKKKRSDPNQSMDFNMDLLSLQQAKNEEKSPQKYGVMAHFPKPVKPVLHLPYLESQAFKLQQLYSFQFMDEISTYQAPRKVPRKLSYPLKPSRFKIIQAPPFQAKSPQSLQRLVSDFVSLEICFLSFYFMNVLSRSF</sequence>
<accession>A0ABQ7EHV1</accession>
<dbReference type="EMBL" id="QGKV02000299">
    <property type="protein sequence ID" value="KAF3596569.1"/>
    <property type="molecule type" value="Genomic_DNA"/>
</dbReference>
<organism evidence="1 2">
    <name type="scientific">Brassica cretica</name>
    <name type="common">Mustard</name>
    <dbReference type="NCBI Taxonomy" id="69181"/>
    <lineage>
        <taxon>Eukaryota</taxon>
        <taxon>Viridiplantae</taxon>
        <taxon>Streptophyta</taxon>
        <taxon>Embryophyta</taxon>
        <taxon>Tracheophyta</taxon>
        <taxon>Spermatophyta</taxon>
        <taxon>Magnoliopsida</taxon>
        <taxon>eudicotyledons</taxon>
        <taxon>Gunneridae</taxon>
        <taxon>Pentapetalae</taxon>
        <taxon>rosids</taxon>
        <taxon>malvids</taxon>
        <taxon>Brassicales</taxon>
        <taxon>Brassicaceae</taxon>
        <taxon>Brassiceae</taxon>
        <taxon>Brassica</taxon>
    </lineage>
</organism>
<comment type="caution">
    <text evidence="1">The sequence shown here is derived from an EMBL/GenBank/DDBJ whole genome shotgun (WGS) entry which is preliminary data.</text>
</comment>
<evidence type="ECO:0000313" key="2">
    <source>
        <dbReference type="Proteomes" id="UP000266723"/>
    </source>
</evidence>
<dbReference type="Proteomes" id="UP000266723">
    <property type="component" value="Unassembled WGS sequence"/>
</dbReference>
<gene>
    <name evidence="1" type="ORF">DY000_02021735</name>
</gene>
<evidence type="ECO:0008006" key="3">
    <source>
        <dbReference type="Google" id="ProtNLM"/>
    </source>
</evidence>
<reference evidence="1 2" key="1">
    <citation type="journal article" date="2020" name="BMC Genomics">
        <title>Intraspecific diversification of the crop wild relative Brassica cretica Lam. using demographic model selection.</title>
        <authorList>
            <person name="Kioukis A."/>
            <person name="Michalopoulou V.A."/>
            <person name="Briers L."/>
            <person name="Pirintsos S."/>
            <person name="Studholme D.J."/>
            <person name="Pavlidis P."/>
            <person name="Sarris P.F."/>
        </authorList>
    </citation>
    <scope>NUCLEOTIDE SEQUENCE [LARGE SCALE GENOMIC DNA]</scope>
    <source>
        <strain evidence="2">cv. PFS-1207/04</strain>
    </source>
</reference>
<evidence type="ECO:0000313" key="1">
    <source>
        <dbReference type="EMBL" id="KAF3596569.1"/>
    </source>
</evidence>
<proteinExistence type="predicted"/>